<dbReference type="PIRSF" id="PIRSF036382">
    <property type="entry name" value="RR_antiterm"/>
    <property type="match status" value="1"/>
</dbReference>
<dbReference type="SMART" id="SM01012">
    <property type="entry name" value="ANTAR"/>
    <property type="match status" value="1"/>
</dbReference>
<gene>
    <name evidence="4" type="primary">pdtaR</name>
    <name evidence="4" type="ORF">PsAD2_00182</name>
</gene>
<dbReference type="GO" id="GO:0003723">
    <property type="term" value="F:RNA binding"/>
    <property type="evidence" value="ECO:0007669"/>
    <property type="project" value="InterPro"/>
</dbReference>
<dbReference type="CDD" id="cd00156">
    <property type="entry name" value="REC"/>
    <property type="match status" value="1"/>
</dbReference>
<dbReference type="GO" id="GO:0000160">
    <property type="term" value="P:phosphorelay signal transduction system"/>
    <property type="evidence" value="ECO:0007669"/>
    <property type="project" value="InterPro"/>
</dbReference>
<dbReference type="Gene3D" id="3.40.50.2300">
    <property type="match status" value="1"/>
</dbReference>
<evidence type="ECO:0000313" key="5">
    <source>
        <dbReference type="Proteomes" id="UP000076577"/>
    </source>
</evidence>
<dbReference type="PANTHER" id="PTHR43367">
    <property type="match status" value="1"/>
</dbReference>
<dbReference type="InterPro" id="IPR005561">
    <property type="entry name" value="ANTAR"/>
</dbReference>
<dbReference type="STRING" id="989403.SAMN05421798_10317"/>
<dbReference type="OrthoDB" id="9795002at2"/>
<dbReference type="Proteomes" id="UP000076577">
    <property type="component" value="Unassembled WGS sequence"/>
</dbReference>
<dbReference type="Pfam" id="PF03861">
    <property type="entry name" value="ANTAR"/>
    <property type="match status" value="1"/>
</dbReference>
<organism evidence="4 5">
    <name type="scientific">Pseudovibrio axinellae</name>
    <dbReference type="NCBI Taxonomy" id="989403"/>
    <lineage>
        <taxon>Bacteria</taxon>
        <taxon>Pseudomonadati</taxon>
        <taxon>Pseudomonadota</taxon>
        <taxon>Alphaproteobacteria</taxon>
        <taxon>Hyphomicrobiales</taxon>
        <taxon>Stappiaceae</taxon>
        <taxon>Pseudovibrio</taxon>
    </lineage>
</organism>
<proteinExistence type="predicted"/>
<keyword evidence="5" id="KW-1185">Reference proteome</keyword>
<evidence type="ECO:0000256" key="1">
    <source>
        <dbReference type="PROSITE-ProRule" id="PRU00169"/>
    </source>
</evidence>
<dbReference type="PROSITE" id="PS50110">
    <property type="entry name" value="RESPONSE_REGULATORY"/>
    <property type="match status" value="1"/>
</dbReference>
<feature type="domain" description="Response regulatory" evidence="2">
    <location>
        <begin position="7"/>
        <end position="121"/>
    </location>
</feature>
<dbReference type="PROSITE" id="PS50921">
    <property type="entry name" value="ANTAR"/>
    <property type="match status" value="1"/>
</dbReference>
<dbReference type="InterPro" id="IPR001789">
    <property type="entry name" value="Sig_transdc_resp-reg_receiver"/>
</dbReference>
<evidence type="ECO:0000313" key="4">
    <source>
        <dbReference type="EMBL" id="KZL22156.1"/>
    </source>
</evidence>
<name>A0A166BDJ8_9HYPH</name>
<dbReference type="EMBL" id="LMCB01000001">
    <property type="protein sequence ID" value="KZL22156.1"/>
    <property type="molecule type" value="Genomic_DNA"/>
</dbReference>
<dbReference type="InterPro" id="IPR011006">
    <property type="entry name" value="CheY-like_superfamily"/>
</dbReference>
<dbReference type="InterPro" id="IPR008327">
    <property type="entry name" value="Sig_transdc_resp-reg_antiterm"/>
</dbReference>
<dbReference type="RefSeq" id="WP_068000727.1">
    <property type="nucleotide sequence ID" value="NZ_FOFM01000003.1"/>
</dbReference>
<comment type="caution">
    <text evidence="4">The sequence shown here is derived from an EMBL/GenBank/DDBJ whole genome shotgun (WGS) entry which is preliminary data.</text>
</comment>
<reference evidence="4 5" key="1">
    <citation type="journal article" date="2016" name="Front. Microbiol.">
        <title>Comparative Genomic Analysis Reveals a Diverse Repertoire of Genes Involved in Prokaryote-Eukaryote Interactions within the Pseudovibrio Genus.</title>
        <authorList>
            <person name="Romano S."/>
            <person name="Fernandez-Guerra A."/>
            <person name="Reen F.J."/>
            <person name="Glockner F.O."/>
            <person name="Crowley S.P."/>
            <person name="O'Sullivan O."/>
            <person name="Cotter P.D."/>
            <person name="Adams C."/>
            <person name="Dobson A.D."/>
            <person name="O'Gara F."/>
        </authorList>
    </citation>
    <scope>NUCLEOTIDE SEQUENCE [LARGE SCALE GENOMIC DNA]</scope>
    <source>
        <strain evidence="4 5">Ad2</strain>
    </source>
</reference>
<evidence type="ECO:0000259" key="3">
    <source>
        <dbReference type="PROSITE" id="PS50921"/>
    </source>
</evidence>
<protein>
    <submittedName>
        <fullName evidence="4">Putative transcriptional regulatory protein pdtaR</fullName>
    </submittedName>
</protein>
<dbReference type="AlphaFoldDB" id="A0A166BDJ8"/>
<dbReference type="PANTHER" id="PTHR43367:SF1">
    <property type="entry name" value="TWO-COMPONENT RESPONSE REGULATOR-LIKE APRR6-RELATED"/>
    <property type="match status" value="1"/>
</dbReference>
<dbReference type="SMART" id="SM00448">
    <property type="entry name" value="REC"/>
    <property type="match status" value="1"/>
</dbReference>
<feature type="domain" description="ANTAR" evidence="3">
    <location>
        <begin position="127"/>
        <end position="188"/>
    </location>
</feature>
<dbReference type="InterPro" id="IPR036388">
    <property type="entry name" value="WH-like_DNA-bd_sf"/>
</dbReference>
<dbReference type="Gene3D" id="1.10.10.10">
    <property type="entry name" value="Winged helix-like DNA-binding domain superfamily/Winged helix DNA-binding domain"/>
    <property type="match status" value="1"/>
</dbReference>
<dbReference type="Pfam" id="PF00072">
    <property type="entry name" value="Response_reg"/>
    <property type="match status" value="1"/>
</dbReference>
<accession>A0A166BDJ8</accession>
<evidence type="ECO:0000259" key="2">
    <source>
        <dbReference type="PROSITE" id="PS50110"/>
    </source>
</evidence>
<dbReference type="SUPFAM" id="SSF52172">
    <property type="entry name" value="CheY-like"/>
    <property type="match status" value="1"/>
</dbReference>
<dbReference type="PATRIC" id="fig|989403.3.peg.191"/>
<sequence length="194" mass="21070">MKTEQLDILVVDDDVARQRTIQAGLEGAGYNCVMTACALDGIARVILELHPDMVIFSLGVPSGSELNSVLRLVHSLKLPVVMFVDEAEPASIQAAVDAKVSAFIVDGLHQDRLASVVDLALARFNANLCLEDELENAREQLQSQKSIDRAKLILMKSRSISEGQAYAALRKTAMNQNQKIVEVANSIITASQLL</sequence>
<comment type="caution">
    <text evidence="1">Lacks conserved residue(s) required for the propagation of feature annotation.</text>
</comment>